<sequence>MATKGIKGKSKAIWDARTHEIWVDVTVEQVKAGNRNGTHLSKEGWKLFLHFLIESLKYPEAAKYRVKGLDHAFKLDELFRDVTATGARAWAPISGVMHPLYSQNTTITEDDDSAENEQFDGDHEEIGYSSRQDKVVEPTRKRLRKGKNKQSTTTKLCNQLEELREAVKNRSSYIRIDPPGCSVQEVMDKMATLPGCEPMTPLFKLGLGLFTKKANREIFVALKEPEYQIEWLKDQQYQL</sequence>
<dbReference type="Gramene" id="OE9A116307T1">
    <property type="protein sequence ID" value="OE9A116307C1"/>
    <property type="gene ID" value="OE9A116307"/>
</dbReference>
<evidence type="ECO:0000313" key="1">
    <source>
        <dbReference type="EMBL" id="CAA2961978.1"/>
    </source>
</evidence>
<dbReference type="AlphaFoldDB" id="A0A8S0QBA4"/>
<gene>
    <name evidence="1" type="ORF">OLEA9_A116307</name>
</gene>
<dbReference type="PANTHER" id="PTHR47851">
    <property type="entry name" value="OS06G0588700 PROTEIN-RELATED"/>
    <property type="match status" value="1"/>
</dbReference>
<evidence type="ECO:0000313" key="2">
    <source>
        <dbReference type="Proteomes" id="UP000594638"/>
    </source>
</evidence>
<proteinExistence type="predicted"/>
<dbReference type="OrthoDB" id="911081at2759"/>
<dbReference type="EMBL" id="CACTIH010000688">
    <property type="protein sequence ID" value="CAA2961978.1"/>
    <property type="molecule type" value="Genomic_DNA"/>
</dbReference>
<reference evidence="1 2" key="1">
    <citation type="submission" date="2019-12" db="EMBL/GenBank/DDBJ databases">
        <authorList>
            <person name="Alioto T."/>
            <person name="Alioto T."/>
            <person name="Gomez Garrido J."/>
        </authorList>
    </citation>
    <scope>NUCLEOTIDE SEQUENCE [LARGE SCALE GENOMIC DNA]</scope>
</reference>
<organism evidence="1 2">
    <name type="scientific">Olea europaea subsp. europaea</name>
    <dbReference type="NCBI Taxonomy" id="158383"/>
    <lineage>
        <taxon>Eukaryota</taxon>
        <taxon>Viridiplantae</taxon>
        <taxon>Streptophyta</taxon>
        <taxon>Embryophyta</taxon>
        <taxon>Tracheophyta</taxon>
        <taxon>Spermatophyta</taxon>
        <taxon>Magnoliopsida</taxon>
        <taxon>eudicotyledons</taxon>
        <taxon>Gunneridae</taxon>
        <taxon>Pentapetalae</taxon>
        <taxon>asterids</taxon>
        <taxon>lamiids</taxon>
        <taxon>Lamiales</taxon>
        <taxon>Oleaceae</taxon>
        <taxon>Oleeae</taxon>
        <taxon>Olea</taxon>
    </lineage>
</organism>
<protein>
    <recommendedName>
        <fullName evidence="3">Myb/SANT-like domain-containing protein</fullName>
    </recommendedName>
</protein>
<keyword evidence="2" id="KW-1185">Reference proteome</keyword>
<comment type="caution">
    <text evidence="1">The sequence shown here is derived from an EMBL/GenBank/DDBJ whole genome shotgun (WGS) entry which is preliminary data.</text>
</comment>
<accession>A0A8S0QBA4</accession>
<name>A0A8S0QBA4_OLEEU</name>
<evidence type="ECO:0008006" key="3">
    <source>
        <dbReference type="Google" id="ProtNLM"/>
    </source>
</evidence>
<dbReference type="PANTHER" id="PTHR47851:SF5">
    <property type="entry name" value="MYB_SANT-LIKE DOMAIN-CONTAINING PROTEIN"/>
    <property type="match status" value="1"/>
</dbReference>
<dbReference type="Proteomes" id="UP000594638">
    <property type="component" value="Unassembled WGS sequence"/>
</dbReference>